<gene>
    <name evidence="2" type="ORF">LGH70_06375</name>
</gene>
<sequence length="107" mass="12012">MVLFVVTPLENALLRELLPPYTANSPSWIIGSNLLGASLLSGFANWLYLKHAERKIARVVRKGLSEEETLRRLRHEGGTNQLFVISILAVVAVIITLARLYPEAFRQ</sequence>
<accession>A0ABS8A9Z8</accession>
<name>A0ABS8A9Z8_9BACT</name>
<feature type="transmembrane region" description="Helical" evidence="1">
    <location>
        <begin position="28"/>
        <end position="49"/>
    </location>
</feature>
<dbReference type="Proteomes" id="UP001165297">
    <property type="component" value="Unassembled WGS sequence"/>
</dbReference>
<keyword evidence="3" id="KW-1185">Reference proteome</keyword>
<evidence type="ECO:0000313" key="3">
    <source>
        <dbReference type="Proteomes" id="UP001165297"/>
    </source>
</evidence>
<keyword evidence="1" id="KW-0472">Membrane</keyword>
<evidence type="ECO:0000313" key="2">
    <source>
        <dbReference type="EMBL" id="MCB2377200.1"/>
    </source>
</evidence>
<protein>
    <submittedName>
        <fullName evidence="2">Uncharacterized protein</fullName>
    </submittedName>
</protein>
<keyword evidence="1" id="KW-0812">Transmembrane</keyword>
<reference evidence="2" key="1">
    <citation type="submission" date="2021-10" db="EMBL/GenBank/DDBJ databases">
        <authorList>
            <person name="Dean J.D."/>
            <person name="Kim M.K."/>
            <person name="Newey C.N."/>
            <person name="Stoker T.S."/>
            <person name="Thompson D.W."/>
            <person name="Grose J.H."/>
        </authorList>
    </citation>
    <scope>NUCLEOTIDE SEQUENCE</scope>
    <source>
        <strain evidence="2">BT635</strain>
    </source>
</reference>
<dbReference type="EMBL" id="JAJADQ010000003">
    <property type="protein sequence ID" value="MCB2377200.1"/>
    <property type="molecule type" value="Genomic_DNA"/>
</dbReference>
<feature type="transmembrane region" description="Helical" evidence="1">
    <location>
        <begin position="82"/>
        <end position="101"/>
    </location>
</feature>
<evidence type="ECO:0000256" key="1">
    <source>
        <dbReference type="SAM" id="Phobius"/>
    </source>
</evidence>
<organism evidence="2 3">
    <name type="scientific">Hymenobacter nitidus</name>
    <dbReference type="NCBI Taxonomy" id="2880929"/>
    <lineage>
        <taxon>Bacteria</taxon>
        <taxon>Pseudomonadati</taxon>
        <taxon>Bacteroidota</taxon>
        <taxon>Cytophagia</taxon>
        <taxon>Cytophagales</taxon>
        <taxon>Hymenobacteraceae</taxon>
        <taxon>Hymenobacter</taxon>
    </lineage>
</organism>
<comment type="caution">
    <text evidence="2">The sequence shown here is derived from an EMBL/GenBank/DDBJ whole genome shotgun (WGS) entry which is preliminary data.</text>
</comment>
<keyword evidence="1" id="KW-1133">Transmembrane helix</keyword>
<dbReference type="RefSeq" id="WP_226183801.1">
    <property type="nucleotide sequence ID" value="NZ_JAJADQ010000003.1"/>
</dbReference>
<proteinExistence type="predicted"/>